<evidence type="ECO:0000256" key="4">
    <source>
        <dbReference type="ARBA" id="ARBA00022989"/>
    </source>
</evidence>
<feature type="transmembrane region" description="Helical" evidence="6">
    <location>
        <begin position="12"/>
        <end position="30"/>
    </location>
</feature>
<comment type="similarity">
    <text evidence="2">Belongs to the ammonium transporter (TC 2.A.49) family. Rh subfamily.</text>
</comment>
<dbReference type="EMBL" id="JANTQA010000029">
    <property type="protein sequence ID" value="KAJ3441858.1"/>
    <property type="molecule type" value="Genomic_DNA"/>
</dbReference>
<dbReference type="AlphaFoldDB" id="A0AAV7ZND0"/>
<dbReference type="InterPro" id="IPR029020">
    <property type="entry name" value="Ammonium/urea_transptr"/>
</dbReference>
<dbReference type="InterPro" id="IPR002229">
    <property type="entry name" value="RhesusRHD"/>
</dbReference>
<organism evidence="8 9">
    <name type="scientific">Anaeramoeba flamelloides</name>
    <dbReference type="NCBI Taxonomy" id="1746091"/>
    <lineage>
        <taxon>Eukaryota</taxon>
        <taxon>Metamonada</taxon>
        <taxon>Anaeramoebidae</taxon>
        <taxon>Anaeramoeba</taxon>
    </lineage>
</organism>
<sequence>MYPKSQKAFQSLFLLFSVFNVVLFGIWFSYPKAENTTTQNDPNILNNYQYIIYFLIVLIFGYGFIISTPRLYTLSGVGFTFFLVSFCIPFALIVLTFFTQNFTSGLERSERITYSLIIESLFATGSVLIAIKGVLGKVTPLQIFLIAILQIILYSTNYCLNVVYFGVIDSGRGMLLHLFSAFFGFTLTSTLTSHVKTIKNPNRNSDNFTDVISLLGTCVLWIFLPSINGAISIRGGKYRATINTIFSICSSTVISFAISALRNNGGVAIASAADLYVTPFMAILVGFISGLLTTFCFNDLRSFLNKKLSIQDGEILLSLHAIPGMISGIVNIIAIEYAHSHQGLYNGAYEFIIPEKGDQTNKQIFALIISIIMPSLGGIVTGWIVTLFTENTSDPYVDEFWARHNEQANSFLKNPIFQDNMTLSTLDNSTSSVSSDDY</sequence>
<evidence type="ECO:0000313" key="9">
    <source>
        <dbReference type="Proteomes" id="UP001146793"/>
    </source>
</evidence>
<dbReference type="GO" id="GO:0008519">
    <property type="term" value="F:ammonium channel activity"/>
    <property type="evidence" value="ECO:0007669"/>
    <property type="project" value="InterPro"/>
</dbReference>
<feature type="transmembrane region" description="Helical" evidence="6">
    <location>
        <begin position="143"/>
        <end position="168"/>
    </location>
</feature>
<keyword evidence="4 6" id="KW-1133">Transmembrane helix</keyword>
<evidence type="ECO:0000256" key="5">
    <source>
        <dbReference type="ARBA" id="ARBA00023136"/>
    </source>
</evidence>
<dbReference type="PRINTS" id="PR00342">
    <property type="entry name" value="RHESUSRHD"/>
</dbReference>
<reference evidence="8" key="1">
    <citation type="submission" date="2022-08" db="EMBL/GenBank/DDBJ databases">
        <title>Novel sulphate-reducing endosymbionts in the free-living metamonad Anaeramoeba.</title>
        <authorList>
            <person name="Jerlstrom-Hultqvist J."/>
            <person name="Cepicka I."/>
            <person name="Gallot-Lavallee L."/>
            <person name="Salas-Leiva D."/>
            <person name="Curtis B.A."/>
            <person name="Zahonova K."/>
            <person name="Pipaliya S."/>
            <person name="Dacks J."/>
            <person name="Roger A.J."/>
        </authorList>
    </citation>
    <scope>NUCLEOTIDE SEQUENCE</scope>
    <source>
        <strain evidence="8">Busselton2</strain>
    </source>
</reference>
<comment type="subcellular location">
    <subcellularLocation>
        <location evidence="1">Membrane</location>
        <topology evidence="1">Multi-pass membrane protein</topology>
    </subcellularLocation>
</comment>
<dbReference type="PANTHER" id="PTHR11730:SF60">
    <property type="entry name" value="RH50, ISOFORM D"/>
    <property type="match status" value="1"/>
</dbReference>
<feature type="transmembrane region" description="Helical" evidence="6">
    <location>
        <begin position="207"/>
        <end position="224"/>
    </location>
</feature>
<evidence type="ECO:0000256" key="1">
    <source>
        <dbReference type="ARBA" id="ARBA00004141"/>
    </source>
</evidence>
<comment type="caution">
    <text evidence="8">The sequence shown here is derived from an EMBL/GenBank/DDBJ whole genome shotgun (WGS) entry which is preliminary data.</text>
</comment>
<evidence type="ECO:0000259" key="7">
    <source>
        <dbReference type="Pfam" id="PF00909"/>
    </source>
</evidence>
<dbReference type="GO" id="GO:0005886">
    <property type="term" value="C:plasma membrane"/>
    <property type="evidence" value="ECO:0007669"/>
    <property type="project" value="InterPro"/>
</dbReference>
<accession>A0AAV7ZND0</accession>
<protein>
    <submittedName>
        <fullName evidence="8">Rh50 isoform b</fullName>
    </submittedName>
</protein>
<proteinExistence type="inferred from homology"/>
<evidence type="ECO:0000256" key="2">
    <source>
        <dbReference type="ARBA" id="ARBA00011036"/>
    </source>
</evidence>
<evidence type="ECO:0000313" key="8">
    <source>
        <dbReference type="EMBL" id="KAJ3441858.1"/>
    </source>
</evidence>
<feature type="domain" description="Ammonium transporter AmtB-like" evidence="7">
    <location>
        <begin position="13"/>
        <end position="388"/>
    </location>
</feature>
<feature type="transmembrane region" description="Helical" evidence="6">
    <location>
        <begin position="112"/>
        <end position="131"/>
    </location>
</feature>
<keyword evidence="3 6" id="KW-0812">Transmembrane</keyword>
<dbReference type="Proteomes" id="UP001146793">
    <property type="component" value="Unassembled WGS sequence"/>
</dbReference>
<gene>
    <name evidence="8" type="ORF">M0812_13877</name>
</gene>
<feature type="transmembrane region" description="Helical" evidence="6">
    <location>
        <begin position="273"/>
        <end position="295"/>
    </location>
</feature>
<feature type="transmembrane region" description="Helical" evidence="6">
    <location>
        <begin position="50"/>
        <end position="67"/>
    </location>
</feature>
<evidence type="ECO:0000256" key="3">
    <source>
        <dbReference type="ARBA" id="ARBA00022692"/>
    </source>
</evidence>
<dbReference type="GO" id="GO:0097272">
    <property type="term" value="P:ammonium homeostasis"/>
    <property type="evidence" value="ECO:0007669"/>
    <property type="project" value="TreeGrafter"/>
</dbReference>
<evidence type="ECO:0000256" key="6">
    <source>
        <dbReference type="SAM" id="Phobius"/>
    </source>
</evidence>
<dbReference type="SUPFAM" id="SSF111352">
    <property type="entry name" value="Ammonium transporter"/>
    <property type="match status" value="1"/>
</dbReference>
<keyword evidence="5 6" id="KW-0472">Membrane</keyword>
<dbReference type="InterPro" id="IPR024041">
    <property type="entry name" value="NH4_transpt_AmtB-like_dom"/>
</dbReference>
<feature type="transmembrane region" description="Helical" evidence="6">
    <location>
        <begin position="79"/>
        <end position="100"/>
    </location>
</feature>
<feature type="transmembrane region" description="Helical" evidence="6">
    <location>
        <begin position="244"/>
        <end position="261"/>
    </location>
</feature>
<dbReference type="Pfam" id="PF00909">
    <property type="entry name" value="Ammonium_transp"/>
    <property type="match status" value="1"/>
</dbReference>
<dbReference type="Gene3D" id="1.10.3430.10">
    <property type="entry name" value="Ammonium transporter AmtB like domains"/>
    <property type="match status" value="1"/>
</dbReference>
<name>A0AAV7ZND0_9EUKA</name>
<feature type="transmembrane region" description="Helical" evidence="6">
    <location>
        <begin position="174"/>
        <end position="195"/>
    </location>
</feature>
<feature type="transmembrane region" description="Helical" evidence="6">
    <location>
        <begin position="364"/>
        <end position="385"/>
    </location>
</feature>
<dbReference type="PANTHER" id="PTHR11730">
    <property type="entry name" value="AMMONIUM TRANSPORTER"/>
    <property type="match status" value="1"/>
</dbReference>